<keyword evidence="6" id="KW-1185">Reference proteome</keyword>
<dbReference type="InterPro" id="IPR055166">
    <property type="entry name" value="Transc_reg_Sar_Rot_HTH"/>
</dbReference>
<dbReference type="AlphaFoldDB" id="A0AAX1N5D4"/>
<feature type="domain" description="HTH marR-type" evidence="4">
    <location>
        <begin position="1"/>
        <end position="150"/>
    </location>
</feature>
<dbReference type="SUPFAM" id="SSF46785">
    <property type="entry name" value="Winged helix' DNA-binding domain"/>
    <property type="match status" value="1"/>
</dbReference>
<keyword evidence="3" id="KW-0804">Transcription</keyword>
<evidence type="ECO:0000313" key="6">
    <source>
        <dbReference type="Proteomes" id="UP000678679"/>
    </source>
</evidence>
<reference evidence="5 6" key="1">
    <citation type="submission" date="2021-05" db="EMBL/GenBank/DDBJ databases">
        <title>Comparative genomic studies on the polysaccharide-degrading batcterial strains of the Flammeovirga genus.</title>
        <authorList>
            <person name="Zewei F."/>
            <person name="Zheng Z."/>
            <person name="Yu L."/>
            <person name="Ruyue G."/>
            <person name="Yanhong M."/>
            <person name="Yuanyuan C."/>
            <person name="Jingyan G."/>
            <person name="Wenjun H."/>
        </authorList>
    </citation>
    <scope>NUCLEOTIDE SEQUENCE [LARGE SCALE GENOMIC DNA]</scope>
    <source>
        <strain evidence="5 6">NBRC:100898</strain>
    </source>
</reference>
<gene>
    <name evidence="5" type="ORF">KMW28_03415</name>
</gene>
<dbReference type="PROSITE" id="PS50995">
    <property type="entry name" value="HTH_MARR_2"/>
    <property type="match status" value="1"/>
</dbReference>
<dbReference type="RefSeq" id="WP_169666448.1">
    <property type="nucleotide sequence ID" value="NZ_CP076132.1"/>
</dbReference>
<sequence>MQRIDDVIKSKFQNDKHRFITNLIYTSNWLNNITAQMFKPYGLSTQQFNILRILRGAGDWKNMHDVKSLMIEKTPNTTRLADKLLDKELIERKRSDSDRRVVFVKISQKGLDLLKEIDELDQKDTIFRFLENISEEEAAQASDVLDRLRG</sequence>
<dbReference type="InterPro" id="IPR000835">
    <property type="entry name" value="HTH_MarR-typ"/>
</dbReference>
<dbReference type="Proteomes" id="UP000678679">
    <property type="component" value="Chromosome 1"/>
</dbReference>
<dbReference type="EMBL" id="CP076132">
    <property type="protein sequence ID" value="QWG02637.1"/>
    <property type="molecule type" value="Genomic_DNA"/>
</dbReference>
<accession>A0AAX1N5D4</accession>
<dbReference type="InterPro" id="IPR039422">
    <property type="entry name" value="MarR/SlyA-like"/>
</dbReference>
<organism evidence="5 6">
    <name type="scientific">Flammeovirga yaeyamensis</name>
    <dbReference type="NCBI Taxonomy" id="367791"/>
    <lineage>
        <taxon>Bacteria</taxon>
        <taxon>Pseudomonadati</taxon>
        <taxon>Bacteroidota</taxon>
        <taxon>Cytophagia</taxon>
        <taxon>Cytophagales</taxon>
        <taxon>Flammeovirgaceae</taxon>
        <taxon>Flammeovirga</taxon>
    </lineage>
</organism>
<dbReference type="Gene3D" id="1.10.10.10">
    <property type="entry name" value="Winged helix-like DNA-binding domain superfamily/Winged helix DNA-binding domain"/>
    <property type="match status" value="1"/>
</dbReference>
<dbReference type="Pfam" id="PF22381">
    <property type="entry name" value="Staph_reg_Sar_Rot"/>
    <property type="match status" value="1"/>
</dbReference>
<name>A0AAX1N5D4_9BACT</name>
<dbReference type="GO" id="GO:0003677">
    <property type="term" value="F:DNA binding"/>
    <property type="evidence" value="ECO:0007669"/>
    <property type="project" value="UniProtKB-KW"/>
</dbReference>
<evidence type="ECO:0000313" key="5">
    <source>
        <dbReference type="EMBL" id="QWG02637.1"/>
    </source>
</evidence>
<evidence type="ECO:0000259" key="4">
    <source>
        <dbReference type="PROSITE" id="PS50995"/>
    </source>
</evidence>
<dbReference type="PRINTS" id="PR00598">
    <property type="entry name" value="HTHMARR"/>
</dbReference>
<dbReference type="PANTHER" id="PTHR33164">
    <property type="entry name" value="TRANSCRIPTIONAL REGULATOR, MARR FAMILY"/>
    <property type="match status" value="1"/>
</dbReference>
<dbReference type="GO" id="GO:0006950">
    <property type="term" value="P:response to stress"/>
    <property type="evidence" value="ECO:0007669"/>
    <property type="project" value="TreeGrafter"/>
</dbReference>
<evidence type="ECO:0000256" key="1">
    <source>
        <dbReference type="ARBA" id="ARBA00023015"/>
    </source>
</evidence>
<keyword evidence="1" id="KW-0805">Transcription regulation</keyword>
<keyword evidence="2" id="KW-0238">DNA-binding</keyword>
<proteinExistence type="predicted"/>
<dbReference type="InterPro" id="IPR036388">
    <property type="entry name" value="WH-like_DNA-bd_sf"/>
</dbReference>
<dbReference type="KEGG" id="fya:KMW28_03415"/>
<dbReference type="GO" id="GO:0003700">
    <property type="term" value="F:DNA-binding transcription factor activity"/>
    <property type="evidence" value="ECO:0007669"/>
    <property type="project" value="InterPro"/>
</dbReference>
<dbReference type="InterPro" id="IPR036390">
    <property type="entry name" value="WH_DNA-bd_sf"/>
</dbReference>
<evidence type="ECO:0000256" key="2">
    <source>
        <dbReference type="ARBA" id="ARBA00023125"/>
    </source>
</evidence>
<dbReference type="PANTHER" id="PTHR33164:SF101">
    <property type="entry name" value="TRANSCRIPTIONAL REPRESSOR MPRA"/>
    <property type="match status" value="1"/>
</dbReference>
<evidence type="ECO:0000256" key="3">
    <source>
        <dbReference type="ARBA" id="ARBA00023163"/>
    </source>
</evidence>
<dbReference type="SMART" id="SM00347">
    <property type="entry name" value="HTH_MARR"/>
    <property type="match status" value="1"/>
</dbReference>
<protein>
    <submittedName>
        <fullName evidence="5">MarR family transcriptional regulator</fullName>
    </submittedName>
</protein>